<gene>
    <name evidence="2" type="ORF">CCAM_LOCUS22555</name>
</gene>
<accession>A0A484LX01</accession>
<organism evidence="2 3">
    <name type="scientific">Cuscuta campestris</name>
    <dbReference type="NCBI Taxonomy" id="132261"/>
    <lineage>
        <taxon>Eukaryota</taxon>
        <taxon>Viridiplantae</taxon>
        <taxon>Streptophyta</taxon>
        <taxon>Embryophyta</taxon>
        <taxon>Tracheophyta</taxon>
        <taxon>Spermatophyta</taxon>
        <taxon>Magnoliopsida</taxon>
        <taxon>eudicotyledons</taxon>
        <taxon>Gunneridae</taxon>
        <taxon>Pentapetalae</taxon>
        <taxon>asterids</taxon>
        <taxon>lamiids</taxon>
        <taxon>Solanales</taxon>
        <taxon>Convolvulaceae</taxon>
        <taxon>Cuscuteae</taxon>
        <taxon>Cuscuta</taxon>
        <taxon>Cuscuta subgen. Grammica</taxon>
        <taxon>Cuscuta sect. Cleistogrammica</taxon>
    </lineage>
</organism>
<evidence type="ECO:0000313" key="3">
    <source>
        <dbReference type="Proteomes" id="UP000595140"/>
    </source>
</evidence>
<protein>
    <submittedName>
        <fullName evidence="2">Uncharacterized protein</fullName>
    </submittedName>
</protein>
<dbReference type="Proteomes" id="UP000595140">
    <property type="component" value="Unassembled WGS sequence"/>
</dbReference>
<feature type="compositionally biased region" description="Acidic residues" evidence="1">
    <location>
        <begin position="166"/>
        <end position="179"/>
    </location>
</feature>
<feature type="compositionally biased region" description="Basic residues" evidence="1">
    <location>
        <begin position="1"/>
        <end position="10"/>
    </location>
</feature>
<evidence type="ECO:0000313" key="2">
    <source>
        <dbReference type="EMBL" id="VFQ80779.1"/>
    </source>
</evidence>
<name>A0A484LX01_9ASTE</name>
<evidence type="ECO:0000256" key="1">
    <source>
        <dbReference type="SAM" id="MobiDB-lite"/>
    </source>
</evidence>
<proteinExistence type="predicted"/>
<feature type="region of interest" description="Disordered" evidence="1">
    <location>
        <begin position="147"/>
        <end position="191"/>
    </location>
</feature>
<sequence>MASRTKRKTIRPPASSSLPGSSSQPQSTPEISRFEFAINPRIFFQKKEAFDFFHDSVLPRKIITPRFVDLVDFERDNSYEQGKYILTYMNLCRAKKNSQPYLMLLTYLLKRKGFEFVDAEMESETPFWKIKRMLVKSGEQWETPSLEALAPYMPQGSSSHAAPSDVDGDADDEDDDEKDAVEQDNATMDEE</sequence>
<keyword evidence="3" id="KW-1185">Reference proteome</keyword>
<feature type="region of interest" description="Disordered" evidence="1">
    <location>
        <begin position="1"/>
        <end position="29"/>
    </location>
</feature>
<reference evidence="2 3" key="1">
    <citation type="submission" date="2018-04" db="EMBL/GenBank/DDBJ databases">
        <authorList>
            <person name="Vogel A."/>
        </authorList>
    </citation>
    <scope>NUCLEOTIDE SEQUENCE [LARGE SCALE GENOMIC DNA]</scope>
</reference>
<dbReference type="AlphaFoldDB" id="A0A484LX01"/>
<dbReference type="EMBL" id="OOIL02002179">
    <property type="protein sequence ID" value="VFQ80779.1"/>
    <property type="molecule type" value="Genomic_DNA"/>
</dbReference>
<feature type="compositionally biased region" description="Low complexity" evidence="1">
    <location>
        <begin position="12"/>
        <end position="29"/>
    </location>
</feature>